<organism evidence="2 3">
    <name type="scientific">Adiantum capillus-veneris</name>
    <name type="common">Maidenhair fern</name>
    <dbReference type="NCBI Taxonomy" id="13818"/>
    <lineage>
        <taxon>Eukaryota</taxon>
        <taxon>Viridiplantae</taxon>
        <taxon>Streptophyta</taxon>
        <taxon>Embryophyta</taxon>
        <taxon>Tracheophyta</taxon>
        <taxon>Polypodiopsida</taxon>
        <taxon>Polypodiidae</taxon>
        <taxon>Polypodiales</taxon>
        <taxon>Pteridineae</taxon>
        <taxon>Pteridaceae</taxon>
        <taxon>Vittarioideae</taxon>
        <taxon>Adiantum</taxon>
    </lineage>
</organism>
<evidence type="ECO:0000313" key="3">
    <source>
        <dbReference type="Proteomes" id="UP000886520"/>
    </source>
</evidence>
<reference evidence="2" key="1">
    <citation type="submission" date="2021-01" db="EMBL/GenBank/DDBJ databases">
        <title>Adiantum capillus-veneris genome.</title>
        <authorList>
            <person name="Fang Y."/>
            <person name="Liao Q."/>
        </authorList>
    </citation>
    <scope>NUCLEOTIDE SEQUENCE</scope>
    <source>
        <strain evidence="2">H3</strain>
        <tissue evidence="2">Leaf</tissue>
    </source>
</reference>
<accession>A0A9D4Z394</accession>
<feature type="region of interest" description="Disordered" evidence="1">
    <location>
        <begin position="1"/>
        <end position="20"/>
    </location>
</feature>
<sequence length="86" mass="9115">MSFHRGIMKPPTYTHLQQQRDERCLSVGGVTIALGRTPFDGDDDDDSPDLAPAACLALYSSVAQASAPAGAHLKLASSPSFRGEEL</sequence>
<dbReference type="Proteomes" id="UP000886520">
    <property type="component" value="Chromosome 25"/>
</dbReference>
<gene>
    <name evidence="2" type="ORF">GOP47_0025864</name>
</gene>
<protein>
    <submittedName>
        <fullName evidence="2">Uncharacterized protein</fullName>
    </submittedName>
</protein>
<name>A0A9D4Z394_ADICA</name>
<evidence type="ECO:0000313" key="2">
    <source>
        <dbReference type="EMBL" id="KAI5059545.1"/>
    </source>
</evidence>
<keyword evidence="3" id="KW-1185">Reference proteome</keyword>
<evidence type="ECO:0000256" key="1">
    <source>
        <dbReference type="SAM" id="MobiDB-lite"/>
    </source>
</evidence>
<proteinExistence type="predicted"/>
<comment type="caution">
    <text evidence="2">The sequence shown here is derived from an EMBL/GenBank/DDBJ whole genome shotgun (WGS) entry which is preliminary data.</text>
</comment>
<dbReference type="AlphaFoldDB" id="A0A9D4Z394"/>
<dbReference type="EMBL" id="JABFUD020000025">
    <property type="protein sequence ID" value="KAI5059545.1"/>
    <property type="molecule type" value="Genomic_DNA"/>
</dbReference>